<feature type="non-terminal residue" evidence="1">
    <location>
        <position position="73"/>
    </location>
</feature>
<evidence type="ECO:0000313" key="2">
    <source>
        <dbReference type="Proteomes" id="UP001432027"/>
    </source>
</evidence>
<proteinExistence type="predicted"/>
<dbReference type="AlphaFoldDB" id="A0AAV5UA58"/>
<name>A0AAV5UA58_9BILA</name>
<evidence type="ECO:0000313" key="1">
    <source>
        <dbReference type="EMBL" id="GMT03770.1"/>
    </source>
</evidence>
<organism evidence="1 2">
    <name type="scientific">Pristionchus entomophagus</name>
    <dbReference type="NCBI Taxonomy" id="358040"/>
    <lineage>
        <taxon>Eukaryota</taxon>
        <taxon>Metazoa</taxon>
        <taxon>Ecdysozoa</taxon>
        <taxon>Nematoda</taxon>
        <taxon>Chromadorea</taxon>
        <taxon>Rhabditida</taxon>
        <taxon>Rhabditina</taxon>
        <taxon>Diplogasteromorpha</taxon>
        <taxon>Diplogasteroidea</taxon>
        <taxon>Neodiplogasteridae</taxon>
        <taxon>Pristionchus</taxon>
    </lineage>
</organism>
<dbReference type="Proteomes" id="UP001432027">
    <property type="component" value="Unassembled WGS sequence"/>
</dbReference>
<dbReference type="Gene3D" id="2.60.120.650">
    <property type="entry name" value="Cupin"/>
    <property type="match status" value="1"/>
</dbReference>
<reference evidence="1" key="1">
    <citation type="submission" date="2023-10" db="EMBL/GenBank/DDBJ databases">
        <title>Genome assembly of Pristionchus species.</title>
        <authorList>
            <person name="Yoshida K."/>
            <person name="Sommer R.J."/>
        </authorList>
    </citation>
    <scope>NUCLEOTIDE SEQUENCE</scope>
    <source>
        <strain evidence="1">RS0144</strain>
    </source>
</reference>
<sequence length="73" mass="8452">FETSFENFVGNCEMKKEERGKPINVISLEISGTALADEVRAPKLVREVDMVKEWPDERKQREIIFEPVEVEGK</sequence>
<gene>
    <name evidence="1" type="ORF">PENTCL1PPCAC_25944</name>
</gene>
<feature type="non-terminal residue" evidence="1">
    <location>
        <position position="1"/>
    </location>
</feature>
<comment type="caution">
    <text evidence="1">The sequence shown here is derived from an EMBL/GenBank/DDBJ whole genome shotgun (WGS) entry which is preliminary data.</text>
</comment>
<accession>A0AAV5UA58</accession>
<dbReference type="EMBL" id="BTSX01000006">
    <property type="protein sequence ID" value="GMT03770.1"/>
    <property type="molecule type" value="Genomic_DNA"/>
</dbReference>
<protein>
    <submittedName>
        <fullName evidence="1">Uncharacterized protein</fullName>
    </submittedName>
</protein>
<keyword evidence="2" id="KW-1185">Reference proteome</keyword>